<evidence type="ECO:0000313" key="6">
    <source>
        <dbReference type="Proteomes" id="UP000588491"/>
    </source>
</evidence>
<protein>
    <submittedName>
        <fullName evidence="5">GntR family transcriptional regulator</fullName>
    </submittedName>
</protein>
<proteinExistence type="predicted"/>
<dbReference type="SMART" id="SM00345">
    <property type="entry name" value="HTH_GNTR"/>
    <property type="match status" value="1"/>
</dbReference>
<dbReference type="Gene3D" id="1.20.120.530">
    <property type="entry name" value="GntR ligand-binding domain-like"/>
    <property type="match status" value="1"/>
</dbReference>
<accession>A0A7Y0KAX2</accession>
<dbReference type="PRINTS" id="PR00033">
    <property type="entry name" value="HTHASNC"/>
</dbReference>
<dbReference type="InterPro" id="IPR036388">
    <property type="entry name" value="WH-like_DNA-bd_sf"/>
</dbReference>
<sequence length="217" mass="24273">MAMKNITQIPRLSLREQIYERLKLAIIHLELKPGERINDKTLAEQFGVSRTPVREALKKLEDEGLIVTSPGSETIVSLIEVDQAMHAFTVVASLHALAAKLALTTLSSAHVEQMTAINNEFAKALKAADKFQAIQKDDQFHAVILEASQNPEIVIALGRLLPKIRRLELLKFNSFDGQKSIEQHQEIIECLSKGDKTQLPTLIENNWLSLATYLAEK</sequence>
<dbReference type="InterPro" id="IPR000485">
    <property type="entry name" value="AsnC-type_HTH_dom"/>
</dbReference>
<evidence type="ECO:0000259" key="4">
    <source>
        <dbReference type="PROSITE" id="PS50949"/>
    </source>
</evidence>
<organism evidence="5 6">
    <name type="scientific">Niallia alba</name>
    <dbReference type="NCBI Taxonomy" id="2729105"/>
    <lineage>
        <taxon>Bacteria</taxon>
        <taxon>Bacillati</taxon>
        <taxon>Bacillota</taxon>
        <taxon>Bacilli</taxon>
        <taxon>Bacillales</taxon>
        <taxon>Bacillaceae</taxon>
        <taxon>Niallia</taxon>
    </lineage>
</organism>
<dbReference type="PROSITE" id="PS50949">
    <property type="entry name" value="HTH_GNTR"/>
    <property type="match status" value="1"/>
</dbReference>
<dbReference type="InterPro" id="IPR000524">
    <property type="entry name" value="Tscrpt_reg_HTH_GntR"/>
</dbReference>
<dbReference type="GO" id="GO:0003700">
    <property type="term" value="F:DNA-binding transcription factor activity"/>
    <property type="evidence" value="ECO:0007669"/>
    <property type="project" value="InterPro"/>
</dbReference>
<keyword evidence="1" id="KW-0805">Transcription regulation</keyword>
<dbReference type="SUPFAM" id="SSF48008">
    <property type="entry name" value="GntR ligand-binding domain-like"/>
    <property type="match status" value="1"/>
</dbReference>
<gene>
    <name evidence="5" type="ORF">HHU08_19030</name>
</gene>
<dbReference type="PANTHER" id="PTHR43537">
    <property type="entry name" value="TRANSCRIPTIONAL REGULATOR, GNTR FAMILY"/>
    <property type="match status" value="1"/>
</dbReference>
<dbReference type="InterPro" id="IPR011711">
    <property type="entry name" value="GntR_C"/>
</dbReference>
<name>A0A7Y0KAX2_9BACI</name>
<dbReference type="SUPFAM" id="SSF46785">
    <property type="entry name" value="Winged helix' DNA-binding domain"/>
    <property type="match status" value="1"/>
</dbReference>
<dbReference type="Gene3D" id="1.10.10.10">
    <property type="entry name" value="Winged helix-like DNA-binding domain superfamily/Winged helix DNA-binding domain"/>
    <property type="match status" value="1"/>
</dbReference>
<dbReference type="EMBL" id="JABBPK010000001">
    <property type="protein sequence ID" value="NMO79056.1"/>
    <property type="molecule type" value="Genomic_DNA"/>
</dbReference>
<dbReference type="Proteomes" id="UP000588491">
    <property type="component" value="Unassembled WGS sequence"/>
</dbReference>
<feature type="domain" description="HTH gntR-type" evidence="4">
    <location>
        <begin position="12"/>
        <end position="79"/>
    </location>
</feature>
<dbReference type="InterPro" id="IPR008920">
    <property type="entry name" value="TF_FadR/GntR_C"/>
</dbReference>
<dbReference type="GO" id="GO:0043565">
    <property type="term" value="F:sequence-specific DNA binding"/>
    <property type="evidence" value="ECO:0007669"/>
    <property type="project" value="InterPro"/>
</dbReference>
<dbReference type="CDD" id="cd07377">
    <property type="entry name" value="WHTH_GntR"/>
    <property type="match status" value="1"/>
</dbReference>
<comment type="caution">
    <text evidence="5">The sequence shown here is derived from an EMBL/GenBank/DDBJ whole genome shotgun (WGS) entry which is preliminary data.</text>
</comment>
<keyword evidence="6" id="KW-1185">Reference proteome</keyword>
<dbReference type="PANTHER" id="PTHR43537:SF5">
    <property type="entry name" value="UXU OPERON TRANSCRIPTIONAL REGULATOR"/>
    <property type="match status" value="1"/>
</dbReference>
<evidence type="ECO:0000256" key="2">
    <source>
        <dbReference type="ARBA" id="ARBA00023125"/>
    </source>
</evidence>
<keyword evidence="3" id="KW-0804">Transcription</keyword>
<dbReference type="AlphaFoldDB" id="A0A7Y0KAX2"/>
<dbReference type="Pfam" id="PF07729">
    <property type="entry name" value="FCD"/>
    <property type="match status" value="1"/>
</dbReference>
<evidence type="ECO:0000256" key="3">
    <source>
        <dbReference type="ARBA" id="ARBA00023163"/>
    </source>
</evidence>
<keyword evidence="2" id="KW-0238">DNA-binding</keyword>
<dbReference type="SMART" id="SM00895">
    <property type="entry name" value="FCD"/>
    <property type="match status" value="1"/>
</dbReference>
<dbReference type="PRINTS" id="PR00035">
    <property type="entry name" value="HTHGNTR"/>
</dbReference>
<dbReference type="InterPro" id="IPR036390">
    <property type="entry name" value="WH_DNA-bd_sf"/>
</dbReference>
<evidence type="ECO:0000256" key="1">
    <source>
        <dbReference type="ARBA" id="ARBA00023015"/>
    </source>
</evidence>
<evidence type="ECO:0000313" key="5">
    <source>
        <dbReference type="EMBL" id="NMO79056.1"/>
    </source>
</evidence>
<reference evidence="5 6" key="1">
    <citation type="submission" date="2020-04" db="EMBL/GenBank/DDBJ databases">
        <title>Bacillus sp. UniB3 isolated from commercial digestive syrup.</title>
        <authorList>
            <person name="Thorat V."/>
            <person name="Kirdat K."/>
            <person name="Tiwarekar B."/>
            <person name="Yadav A."/>
        </authorList>
    </citation>
    <scope>NUCLEOTIDE SEQUENCE [LARGE SCALE GENOMIC DNA]</scope>
    <source>
        <strain evidence="5 6">UniB3</strain>
    </source>
</reference>
<dbReference type="Pfam" id="PF00392">
    <property type="entry name" value="GntR"/>
    <property type="match status" value="1"/>
</dbReference>